<comment type="function">
    <text evidence="1">Transcription factor that binds DNA in a non-specific manner, yet also specifically recognizes the core sequence 5'-CAC[GA]TG-3'. Activates the transcription of growth-related genes.</text>
</comment>
<name>A0ABD0PWU5_CIRMR</name>
<evidence type="ECO:0000256" key="2">
    <source>
        <dbReference type="ARBA" id="ARBA00004123"/>
    </source>
</evidence>
<keyword evidence="4" id="KW-0010">Activator</keyword>
<evidence type="ECO:0000256" key="5">
    <source>
        <dbReference type="ARBA" id="ARBA00023180"/>
    </source>
</evidence>
<sequence>DDDDDDEIDVVTVDNRPKRGRPPSRRTPVTITVSADPFGPCPKRFHVSLHRQQHNYAAPSPDTDPEDDFDEMESVSKRPRLESSSSPSSPLSSPATEQRRNFLERKRRDDLRSRFQALREEIPGLSASSKTSKVAILTQATEYLLQLHASQRRQAQEKRKLKAKQQQLLRRIS</sequence>
<keyword evidence="5" id="KW-0325">Glycoprotein</keyword>
<accession>A0ABD0PWU5</accession>
<evidence type="ECO:0000313" key="11">
    <source>
        <dbReference type="Proteomes" id="UP001529510"/>
    </source>
</evidence>
<evidence type="ECO:0000256" key="1">
    <source>
        <dbReference type="ARBA" id="ARBA00003607"/>
    </source>
</evidence>
<dbReference type="InterPro" id="IPR050433">
    <property type="entry name" value="Myc_transcription_factors"/>
</dbReference>
<evidence type="ECO:0000259" key="9">
    <source>
        <dbReference type="PROSITE" id="PS50888"/>
    </source>
</evidence>
<dbReference type="GO" id="GO:0005634">
    <property type="term" value="C:nucleus"/>
    <property type="evidence" value="ECO:0007669"/>
    <property type="project" value="UniProtKB-SubCell"/>
</dbReference>
<dbReference type="InterPro" id="IPR036638">
    <property type="entry name" value="HLH_DNA-bd_sf"/>
</dbReference>
<comment type="subcellular location">
    <subcellularLocation>
        <location evidence="2">Nucleus</location>
    </subcellularLocation>
</comment>
<evidence type="ECO:0000256" key="4">
    <source>
        <dbReference type="ARBA" id="ARBA00023159"/>
    </source>
</evidence>
<evidence type="ECO:0000256" key="8">
    <source>
        <dbReference type="SAM" id="MobiDB-lite"/>
    </source>
</evidence>
<feature type="compositionally biased region" description="Low complexity" evidence="8">
    <location>
        <begin position="82"/>
        <end position="94"/>
    </location>
</feature>
<dbReference type="EMBL" id="JAMKFB020000013">
    <property type="protein sequence ID" value="KAL0178265.1"/>
    <property type="molecule type" value="Genomic_DNA"/>
</dbReference>
<dbReference type="SMART" id="SM00353">
    <property type="entry name" value="HLH"/>
    <property type="match status" value="1"/>
</dbReference>
<dbReference type="Pfam" id="PF00010">
    <property type="entry name" value="HLH"/>
    <property type="match status" value="1"/>
</dbReference>
<dbReference type="AlphaFoldDB" id="A0ABD0PWU5"/>
<dbReference type="Pfam" id="PF01056">
    <property type="entry name" value="Myc_N"/>
    <property type="match status" value="1"/>
</dbReference>
<dbReference type="PRINTS" id="PR00044">
    <property type="entry name" value="LEUZIPPRMYC"/>
</dbReference>
<feature type="non-terminal residue" evidence="10">
    <location>
        <position position="173"/>
    </location>
</feature>
<keyword evidence="11" id="KW-1185">Reference proteome</keyword>
<evidence type="ECO:0000256" key="6">
    <source>
        <dbReference type="ARBA" id="ARBA00023242"/>
    </source>
</evidence>
<feature type="region of interest" description="Disordered" evidence="8">
    <location>
        <begin position="1"/>
        <end position="110"/>
    </location>
</feature>
<dbReference type="InterPro" id="IPR002418">
    <property type="entry name" value="Tscrpt_reg_Myc"/>
</dbReference>
<dbReference type="SUPFAM" id="SSF47459">
    <property type="entry name" value="HLH, helix-loop-helix DNA-binding domain"/>
    <property type="match status" value="1"/>
</dbReference>
<evidence type="ECO:0000256" key="3">
    <source>
        <dbReference type="ARBA" id="ARBA00023125"/>
    </source>
</evidence>
<dbReference type="GO" id="GO:0003677">
    <property type="term" value="F:DNA binding"/>
    <property type="evidence" value="ECO:0007669"/>
    <property type="project" value="UniProtKB-KW"/>
</dbReference>
<reference evidence="10 11" key="1">
    <citation type="submission" date="2024-05" db="EMBL/GenBank/DDBJ databases">
        <title>Genome sequencing and assembly of Indian major carp, Cirrhinus mrigala (Hamilton, 1822).</title>
        <authorList>
            <person name="Mohindra V."/>
            <person name="Chowdhury L.M."/>
            <person name="Lal K."/>
            <person name="Jena J.K."/>
        </authorList>
    </citation>
    <scope>NUCLEOTIDE SEQUENCE [LARGE SCALE GENOMIC DNA]</scope>
    <source>
        <strain evidence="10">CM1030</strain>
        <tissue evidence="10">Blood</tissue>
    </source>
</reference>
<feature type="domain" description="BHLH" evidence="9">
    <location>
        <begin position="95"/>
        <end position="147"/>
    </location>
</feature>
<protein>
    <recommendedName>
        <fullName evidence="9">BHLH domain-containing protein</fullName>
    </recommendedName>
</protein>
<organism evidence="10 11">
    <name type="scientific">Cirrhinus mrigala</name>
    <name type="common">Mrigala</name>
    <dbReference type="NCBI Taxonomy" id="683832"/>
    <lineage>
        <taxon>Eukaryota</taxon>
        <taxon>Metazoa</taxon>
        <taxon>Chordata</taxon>
        <taxon>Craniata</taxon>
        <taxon>Vertebrata</taxon>
        <taxon>Euteleostomi</taxon>
        <taxon>Actinopterygii</taxon>
        <taxon>Neopterygii</taxon>
        <taxon>Teleostei</taxon>
        <taxon>Ostariophysi</taxon>
        <taxon>Cypriniformes</taxon>
        <taxon>Cyprinidae</taxon>
        <taxon>Labeoninae</taxon>
        <taxon>Labeonini</taxon>
        <taxon>Cirrhinus</taxon>
    </lineage>
</organism>
<feature type="compositionally biased region" description="Basic and acidic residues" evidence="8">
    <location>
        <begin position="97"/>
        <end position="110"/>
    </location>
</feature>
<feature type="compositionally biased region" description="Basic residues" evidence="8">
    <location>
        <begin position="43"/>
        <end position="53"/>
    </location>
</feature>
<dbReference type="FunFam" id="4.10.280.10:FF:000019">
    <property type="entry name" value="Myc proto-oncogene protein"/>
    <property type="match status" value="1"/>
</dbReference>
<dbReference type="Gene3D" id="4.10.280.10">
    <property type="entry name" value="Helix-loop-helix DNA-binding domain"/>
    <property type="match status" value="1"/>
</dbReference>
<comment type="subunit">
    <text evidence="7">Efficient DNA binding requires dimerization with another bHLH protein. Binds DNA as a heterodimer with MAX.</text>
</comment>
<keyword evidence="3" id="KW-0238">DNA-binding</keyword>
<comment type="caution">
    <text evidence="10">The sequence shown here is derived from an EMBL/GenBank/DDBJ whole genome shotgun (WGS) entry which is preliminary data.</text>
</comment>
<keyword evidence="6" id="KW-0539">Nucleus</keyword>
<dbReference type="Proteomes" id="UP001529510">
    <property type="component" value="Unassembled WGS sequence"/>
</dbReference>
<feature type="non-terminal residue" evidence="10">
    <location>
        <position position="1"/>
    </location>
</feature>
<evidence type="ECO:0000256" key="7">
    <source>
        <dbReference type="ARBA" id="ARBA00025872"/>
    </source>
</evidence>
<dbReference type="PANTHER" id="PTHR45851">
    <property type="entry name" value="MYC PROTO-ONCOGENE"/>
    <property type="match status" value="1"/>
</dbReference>
<feature type="compositionally biased region" description="Acidic residues" evidence="8">
    <location>
        <begin position="63"/>
        <end position="73"/>
    </location>
</feature>
<gene>
    <name evidence="10" type="ORF">M9458_027159</name>
</gene>
<dbReference type="InterPro" id="IPR011598">
    <property type="entry name" value="bHLH_dom"/>
</dbReference>
<dbReference type="PROSITE" id="PS50888">
    <property type="entry name" value="BHLH"/>
    <property type="match status" value="1"/>
</dbReference>
<dbReference type="GO" id="GO:0002244">
    <property type="term" value="P:hematopoietic progenitor cell differentiation"/>
    <property type="evidence" value="ECO:0007669"/>
    <property type="project" value="UniProtKB-ARBA"/>
</dbReference>
<evidence type="ECO:0000313" key="10">
    <source>
        <dbReference type="EMBL" id="KAL0178265.1"/>
    </source>
</evidence>
<dbReference type="InterPro" id="IPR012682">
    <property type="entry name" value="Tscrpt_reg_Myc_N"/>
</dbReference>
<proteinExistence type="predicted"/>